<name>E9SD85_RUMAL</name>
<dbReference type="InterPro" id="IPR046335">
    <property type="entry name" value="LacI/GalR-like_sensor"/>
</dbReference>
<comment type="caution">
    <text evidence="5">The sequence shown here is derived from an EMBL/GenBank/DDBJ whole genome shotgun (WGS) entry which is preliminary data.</text>
</comment>
<keyword evidence="3" id="KW-0804">Transcription</keyword>
<dbReference type="InterPro" id="IPR009057">
    <property type="entry name" value="Homeodomain-like_sf"/>
</dbReference>
<dbReference type="RefSeq" id="WP_002850092.1">
    <property type="nucleotide sequence ID" value="NZ_ADKM02000086.1"/>
</dbReference>
<dbReference type="InterPro" id="IPR018060">
    <property type="entry name" value="HTH_AraC"/>
</dbReference>
<dbReference type="OrthoDB" id="249627at2"/>
<dbReference type="EMBL" id="ADKM02000086">
    <property type="protein sequence ID" value="EGC02757.1"/>
    <property type="molecule type" value="Genomic_DNA"/>
</dbReference>
<evidence type="ECO:0000256" key="3">
    <source>
        <dbReference type="ARBA" id="ARBA00023163"/>
    </source>
</evidence>
<dbReference type="GO" id="GO:0000976">
    <property type="term" value="F:transcription cis-regulatory region binding"/>
    <property type="evidence" value="ECO:0007669"/>
    <property type="project" value="TreeGrafter"/>
</dbReference>
<dbReference type="PANTHER" id="PTHR30146:SF24">
    <property type="entry name" value="XYLOSE OPERON REGULATORY PROTEIN"/>
    <property type="match status" value="1"/>
</dbReference>
<dbReference type="InterPro" id="IPR028082">
    <property type="entry name" value="Peripla_BP_I"/>
</dbReference>
<dbReference type="GO" id="GO:0003700">
    <property type="term" value="F:DNA-binding transcription factor activity"/>
    <property type="evidence" value="ECO:0007669"/>
    <property type="project" value="InterPro"/>
</dbReference>
<dbReference type="Pfam" id="PF13377">
    <property type="entry name" value="Peripla_BP_3"/>
    <property type="match status" value="1"/>
</dbReference>
<dbReference type="SMART" id="SM00342">
    <property type="entry name" value="HTH_ARAC"/>
    <property type="match status" value="1"/>
</dbReference>
<proteinExistence type="predicted"/>
<evidence type="ECO:0000313" key="5">
    <source>
        <dbReference type="EMBL" id="EGC02757.1"/>
    </source>
</evidence>
<organism evidence="5 6">
    <name type="scientific">Ruminococcus albus 8</name>
    <dbReference type="NCBI Taxonomy" id="246199"/>
    <lineage>
        <taxon>Bacteria</taxon>
        <taxon>Bacillati</taxon>
        <taxon>Bacillota</taxon>
        <taxon>Clostridia</taxon>
        <taxon>Eubacteriales</taxon>
        <taxon>Oscillospiraceae</taxon>
        <taxon>Ruminococcus</taxon>
    </lineage>
</organism>
<feature type="domain" description="HTH araC/xylS-type" evidence="4">
    <location>
        <begin position="615"/>
        <end position="713"/>
    </location>
</feature>
<dbReference type="STRING" id="246199.CUS_6101"/>
<accession>E9SD85</accession>
<dbReference type="eggNOG" id="COG1609">
    <property type="taxonomic scope" value="Bacteria"/>
</dbReference>
<dbReference type="PROSITE" id="PS01124">
    <property type="entry name" value="HTH_ARAC_FAMILY_2"/>
    <property type="match status" value="1"/>
</dbReference>
<dbReference type="Pfam" id="PF12833">
    <property type="entry name" value="HTH_18"/>
    <property type="match status" value="1"/>
</dbReference>
<dbReference type="Gene3D" id="1.10.10.60">
    <property type="entry name" value="Homeodomain-like"/>
    <property type="match status" value="1"/>
</dbReference>
<keyword evidence="6" id="KW-1185">Reference proteome</keyword>
<protein>
    <submittedName>
        <fullName evidence="5">Transcriptional regulator, AraC family</fullName>
    </submittedName>
</protein>
<dbReference type="PANTHER" id="PTHR30146">
    <property type="entry name" value="LACI-RELATED TRANSCRIPTIONAL REPRESSOR"/>
    <property type="match status" value="1"/>
</dbReference>
<dbReference type="Proteomes" id="UP000004259">
    <property type="component" value="Unassembled WGS sequence"/>
</dbReference>
<dbReference type="SUPFAM" id="SSF46689">
    <property type="entry name" value="Homeodomain-like"/>
    <property type="match status" value="1"/>
</dbReference>
<evidence type="ECO:0000256" key="1">
    <source>
        <dbReference type="ARBA" id="ARBA00023015"/>
    </source>
</evidence>
<dbReference type="Gene3D" id="3.40.50.2300">
    <property type="match status" value="2"/>
</dbReference>
<keyword evidence="2" id="KW-0238">DNA-binding</keyword>
<keyword evidence="1" id="KW-0805">Transcription regulation</keyword>
<dbReference type="AlphaFoldDB" id="E9SD85"/>
<evidence type="ECO:0000313" key="6">
    <source>
        <dbReference type="Proteomes" id="UP000004259"/>
    </source>
</evidence>
<dbReference type="eggNOG" id="COG2207">
    <property type="taxonomic scope" value="Bacteria"/>
</dbReference>
<dbReference type="SUPFAM" id="SSF53822">
    <property type="entry name" value="Periplasmic binding protein-like I"/>
    <property type="match status" value="1"/>
</dbReference>
<evidence type="ECO:0000256" key="2">
    <source>
        <dbReference type="ARBA" id="ARBA00023125"/>
    </source>
</evidence>
<gene>
    <name evidence="5" type="ORF">CUS_6101</name>
</gene>
<evidence type="ECO:0000259" key="4">
    <source>
        <dbReference type="PROSITE" id="PS01124"/>
    </source>
</evidence>
<reference evidence="5 6" key="1">
    <citation type="submission" date="2011-02" db="EMBL/GenBank/DDBJ databases">
        <authorList>
            <person name="Nelson K.E."/>
            <person name="Sutton G."/>
            <person name="Torralba M."/>
            <person name="Durkin S."/>
            <person name="Harkins D."/>
            <person name="Montgomery R."/>
            <person name="Ziemer C."/>
            <person name="Klaassens E."/>
            <person name="Ocuiv P."/>
            <person name="Morrison M."/>
        </authorList>
    </citation>
    <scope>NUCLEOTIDE SEQUENCE [LARGE SCALE GENOMIC DNA]</scope>
    <source>
        <strain evidence="5 6">8</strain>
    </source>
</reference>
<sequence length="715" mass="82845">MKRRKVFGVVAATVANIEQREILSGIYAQARAMDIDIVIMSNIYNPAETADVLKTENIIYELIGSDELDGIILISEAVINADVQRVITEQLERKDVPILTLGVEMEGFTKPSYHYVNTCDENDLEDVCDHLIDVHGYTDIHILSGNYNEEVSHRRVEGYRRSLEKHGIAFDESKVFFGDFWLTSGRAHAVKYIEGELPYPQALICCNDYMAYGLLDEYMERNIDITEKMSVISYEYIRERGSHLPLLTTYRRNRSALGVQAVEMLAHKIDCGEYLDPPPPRGQLICGDTCPCGSKIADIKADIQAARFRDTYQDLHTLIQFEHRLMECRSITEFIEQCRDPQFLIMYADKVNLCLYENWYDDSENSDKMVSYDLLSDSEPFVFHKYDISTFFRDEAAHYYFCPLFFSDRELGYVVMGFKGEDTFNQLLRSWLKTISNGLEYLRMKNDISFYLQCQDISEKRDPLTGMLNENGLRRKYRNVEKSGLYFVALKIGMSGGLYRNSTDNNEHIYAVQDAADAVRQFCGDRLCGKISDDTFVCLIRDIPDTDVLSKQLAALLLHHSIYMKKYGLDSFVCAAVPCGDMEYFNIKENCFAKIAELSERYSQRRAQPHYKKLNELRAMLYKEPQMTFNSQDVYSRFYGSDGYLRAIFRKCYGFTLHDDCINARIAAARYQITMTQLSNAEIAERCGYKDLKYFMRQFQQVSGYTVMQYRKMWS</sequence>
<dbReference type="CDD" id="cd06267">
    <property type="entry name" value="PBP1_LacI_sugar_binding-like"/>
    <property type="match status" value="1"/>
</dbReference>